<keyword evidence="4" id="KW-0694">RNA-binding</keyword>
<evidence type="ECO:0000256" key="1">
    <source>
        <dbReference type="ARBA" id="ARBA00010939"/>
    </source>
</evidence>
<feature type="domain" description="S1-like" evidence="7">
    <location>
        <begin position="44"/>
        <end position="82"/>
    </location>
</feature>
<gene>
    <name evidence="8" type="ORF">ASU29_123</name>
</gene>
<name>A0A0S2UPA8_9PROT</name>
<sequence length="82" mass="9629">MFKKKNKNLINNKKRIITNEAKVFECLPDNVYKVILKNSINPILGYLSGNMVRNHIKLIKDDIVIVELSLTDKNRCRIVFRK</sequence>
<evidence type="ECO:0000259" key="7">
    <source>
        <dbReference type="PROSITE" id="PS50832"/>
    </source>
</evidence>
<dbReference type="InterPro" id="IPR012340">
    <property type="entry name" value="NA-bd_OB-fold"/>
</dbReference>
<dbReference type="GO" id="GO:0005829">
    <property type="term" value="C:cytosol"/>
    <property type="evidence" value="ECO:0007669"/>
    <property type="project" value="TreeGrafter"/>
</dbReference>
<dbReference type="AlphaFoldDB" id="A0A0S2UPA8"/>
<dbReference type="GO" id="GO:0003743">
    <property type="term" value="F:translation initiation factor activity"/>
    <property type="evidence" value="ECO:0007669"/>
    <property type="project" value="UniProtKB-UniRule"/>
</dbReference>
<accession>A0A0S2UPA8</accession>
<proteinExistence type="inferred from homology"/>
<evidence type="ECO:0000313" key="8">
    <source>
        <dbReference type="EMBL" id="ALP70036.1"/>
    </source>
</evidence>
<dbReference type="PANTHER" id="PTHR33370:SF1">
    <property type="entry name" value="TRANSLATION INITIATION FACTOR IF-1, CHLOROPLASTIC"/>
    <property type="match status" value="1"/>
</dbReference>
<evidence type="ECO:0000256" key="6">
    <source>
        <dbReference type="PROSITE-ProRule" id="PRU00181"/>
    </source>
</evidence>
<keyword evidence="3" id="KW-0699">rRNA-binding</keyword>
<dbReference type="EMBL" id="CP013211">
    <property type="protein sequence ID" value="ALP70036.1"/>
    <property type="molecule type" value="Genomic_DNA"/>
</dbReference>
<keyword evidence="2 6" id="KW-0396">Initiation factor</keyword>
<evidence type="ECO:0000256" key="3">
    <source>
        <dbReference type="ARBA" id="ARBA00022730"/>
    </source>
</evidence>
<reference evidence="9" key="1">
    <citation type="submission" date="2015-11" db="EMBL/GenBank/DDBJ databases">
        <title>Complete genome sequences of the obligate symbionts Candidatus Sulcia muelleri and Candidatus Nasuia deltocephalinicola from the pestiferous leafhopper, Macrosteles quadripunctulatus (Hemiptera: Cicadellidae).</title>
        <authorList>
            <person name="Bennett G.M."/>
            <person name="Abba S."/>
            <person name="Kube M."/>
            <person name="Marzachi C."/>
        </authorList>
    </citation>
    <scope>NUCLEOTIDE SEQUENCE [LARGE SCALE GENOMIC DNA]</scope>
    <source>
        <strain evidence="9">PUNC</strain>
    </source>
</reference>
<dbReference type="InterPro" id="IPR004368">
    <property type="entry name" value="TIF_IF1"/>
</dbReference>
<dbReference type="InterPro" id="IPR006196">
    <property type="entry name" value="RNA-binding_domain_S1_IF1"/>
</dbReference>
<dbReference type="GO" id="GO:0043022">
    <property type="term" value="F:ribosome binding"/>
    <property type="evidence" value="ECO:0007669"/>
    <property type="project" value="TreeGrafter"/>
</dbReference>
<evidence type="ECO:0000313" key="9">
    <source>
        <dbReference type="Proteomes" id="UP000055684"/>
    </source>
</evidence>
<protein>
    <recommendedName>
        <fullName evidence="7">S1-like domain-containing protein</fullName>
    </recommendedName>
</protein>
<dbReference type="Pfam" id="PF01176">
    <property type="entry name" value="eIF-1a"/>
    <property type="match status" value="1"/>
</dbReference>
<dbReference type="PANTHER" id="PTHR33370">
    <property type="entry name" value="TRANSLATION INITIATION FACTOR IF-1, CHLOROPLASTIC"/>
    <property type="match status" value="1"/>
</dbReference>
<evidence type="ECO:0000256" key="5">
    <source>
        <dbReference type="ARBA" id="ARBA00022917"/>
    </source>
</evidence>
<organism evidence="8 9">
    <name type="scientific">Candidatus Nasuia deltocephalincola</name>
    <dbReference type="NCBI Taxonomy" id="1160784"/>
    <lineage>
        <taxon>Bacteria</taxon>
        <taxon>Pseudomonadati</taxon>
        <taxon>Pseudomonadota</taxon>
        <taxon>Betaproteobacteria</taxon>
        <taxon>Candidatus Nasuia</taxon>
    </lineage>
</organism>
<keyword evidence="5 6" id="KW-0648">Protein biosynthesis</keyword>
<dbReference type="Gene3D" id="2.40.50.140">
    <property type="entry name" value="Nucleic acid-binding proteins"/>
    <property type="match status" value="1"/>
</dbReference>
<reference evidence="8 9" key="2">
    <citation type="journal article" date="2016" name="Genome Announc.">
        <title>Complete Genome Sequences of the Obligate Symbionts 'Candidatus Sulcia muelleri' and 'Ca. Nasuia deltocephalinicola' from the Pestiferous Leafhopper Macrosteles quadripunctulatus (Hemiptera: Cicadellidae).</title>
        <authorList>
            <person name="Bennett G.M."/>
            <person name="Abba S."/>
            <person name="Kube M."/>
            <person name="Marzachi C."/>
        </authorList>
    </citation>
    <scope>NUCLEOTIDE SEQUENCE [LARGE SCALE GENOMIC DNA]</scope>
    <source>
        <strain evidence="8 9">PUNC</strain>
    </source>
</reference>
<dbReference type="PROSITE" id="PS50832">
    <property type="entry name" value="S1_IF1_TYPE"/>
    <property type="match status" value="1"/>
</dbReference>
<evidence type="ECO:0000256" key="2">
    <source>
        <dbReference type="ARBA" id="ARBA00022540"/>
    </source>
</evidence>
<dbReference type="OrthoDB" id="9803250at2"/>
<dbReference type="SUPFAM" id="SSF50249">
    <property type="entry name" value="Nucleic acid-binding proteins"/>
    <property type="match status" value="1"/>
</dbReference>
<comment type="similarity">
    <text evidence="1">Belongs to the IF-1 family.</text>
</comment>
<dbReference type="GO" id="GO:0019843">
    <property type="term" value="F:rRNA binding"/>
    <property type="evidence" value="ECO:0007669"/>
    <property type="project" value="UniProtKB-KW"/>
</dbReference>
<dbReference type="Proteomes" id="UP000055684">
    <property type="component" value="Chromosome"/>
</dbReference>
<evidence type="ECO:0000256" key="4">
    <source>
        <dbReference type="ARBA" id="ARBA00022884"/>
    </source>
</evidence>